<dbReference type="Gene3D" id="2.70.70.10">
    <property type="entry name" value="Glucose Permease (Domain IIA)"/>
    <property type="match status" value="1"/>
</dbReference>
<keyword evidence="4" id="KW-0378">Hydrolase</keyword>
<comment type="caution">
    <text evidence="10">The sequence shown here is derived from an EMBL/GenBank/DDBJ whole genome shotgun (WGS) entry which is preliminary data.</text>
</comment>
<evidence type="ECO:0000256" key="8">
    <source>
        <dbReference type="SAM" id="Phobius"/>
    </source>
</evidence>
<dbReference type="EMBL" id="JAERTY010000007">
    <property type="protein sequence ID" value="MBL1409652.1"/>
    <property type="molecule type" value="Genomic_DNA"/>
</dbReference>
<dbReference type="PANTHER" id="PTHR21666">
    <property type="entry name" value="PEPTIDASE-RELATED"/>
    <property type="match status" value="1"/>
</dbReference>
<evidence type="ECO:0000313" key="10">
    <source>
        <dbReference type="EMBL" id="MBL1409652.1"/>
    </source>
</evidence>
<protein>
    <submittedName>
        <fullName evidence="10">M23 family metallopeptidase</fullName>
    </submittedName>
</protein>
<evidence type="ECO:0000256" key="6">
    <source>
        <dbReference type="ARBA" id="ARBA00023049"/>
    </source>
</evidence>
<reference evidence="10 11" key="1">
    <citation type="submission" date="2021-01" db="EMBL/GenBank/DDBJ databases">
        <title>C459-1 draft genome sequence.</title>
        <authorList>
            <person name="Zhang X.-F."/>
        </authorList>
    </citation>
    <scope>NUCLEOTIDE SEQUENCE [LARGE SCALE GENOMIC DNA]</scope>
    <source>
        <strain evidence="11">C459-1</strain>
    </source>
</reference>
<evidence type="ECO:0000256" key="5">
    <source>
        <dbReference type="ARBA" id="ARBA00022833"/>
    </source>
</evidence>
<dbReference type="RefSeq" id="WP_202103395.1">
    <property type="nucleotide sequence ID" value="NZ_JAERTY010000007.1"/>
</dbReference>
<proteinExistence type="predicted"/>
<feature type="domain" description="M23ase beta-sheet core" evidence="9">
    <location>
        <begin position="182"/>
        <end position="276"/>
    </location>
</feature>
<dbReference type="PANTHER" id="PTHR21666:SF288">
    <property type="entry name" value="CELL DIVISION PROTEIN YTFB"/>
    <property type="match status" value="1"/>
</dbReference>
<feature type="transmembrane region" description="Helical" evidence="8">
    <location>
        <begin position="33"/>
        <end position="52"/>
    </location>
</feature>
<dbReference type="CDD" id="cd12797">
    <property type="entry name" value="M23_peptidase"/>
    <property type="match status" value="1"/>
</dbReference>
<name>A0ABS1R4M6_9SPHI</name>
<evidence type="ECO:0000256" key="2">
    <source>
        <dbReference type="ARBA" id="ARBA00022670"/>
    </source>
</evidence>
<dbReference type="InterPro" id="IPR050570">
    <property type="entry name" value="Cell_wall_metabolism_enzyme"/>
</dbReference>
<keyword evidence="8" id="KW-0472">Membrane</keyword>
<evidence type="ECO:0000313" key="11">
    <source>
        <dbReference type="Proteomes" id="UP000625283"/>
    </source>
</evidence>
<keyword evidence="8" id="KW-0812">Transmembrane</keyword>
<keyword evidence="6" id="KW-0482">Metalloprotease</keyword>
<keyword evidence="5" id="KW-0862">Zinc</keyword>
<evidence type="ECO:0000256" key="4">
    <source>
        <dbReference type="ARBA" id="ARBA00022801"/>
    </source>
</evidence>
<feature type="coiled-coil region" evidence="7">
    <location>
        <begin position="53"/>
        <end position="87"/>
    </location>
</feature>
<gene>
    <name evidence="10" type="ORF">JKG61_12900</name>
</gene>
<dbReference type="Proteomes" id="UP000625283">
    <property type="component" value="Unassembled WGS sequence"/>
</dbReference>
<dbReference type="InterPro" id="IPR011055">
    <property type="entry name" value="Dup_hybrid_motif"/>
</dbReference>
<dbReference type="InterPro" id="IPR016047">
    <property type="entry name" value="M23ase_b-sheet_dom"/>
</dbReference>
<evidence type="ECO:0000256" key="3">
    <source>
        <dbReference type="ARBA" id="ARBA00022723"/>
    </source>
</evidence>
<accession>A0ABS1R4M6</accession>
<evidence type="ECO:0000259" key="9">
    <source>
        <dbReference type="Pfam" id="PF01551"/>
    </source>
</evidence>
<keyword evidence="2" id="KW-0645">Protease</keyword>
<comment type="cofactor">
    <cofactor evidence="1">
        <name>Zn(2+)</name>
        <dbReference type="ChEBI" id="CHEBI:29105"/>
    </cofactor>
</comment>
<evidence type="ECO:0000256" key="1">
    <source>
        <dbReference type="ARBA" id="ARBA00001947"/>
    </source>
</evidence>
<organism evidence="10 11">
    <name type="scientific">Sphingobacterium faecale</name>
    <dbReference type="NCBI Taxonomy" id="2803775"/>
    <lineage>
        <taxon>Bacteria</taxon>
        <taxon>Pseudomonadati</taxon>
        <taxon>Bacteroidota</taxon>
        <taxon>Sphingobacteriia</taxon>
        <taxon>Sphingobacteriales</taxon>
        <taxon>Sphingobacteriaceae</taxon>
        <taxon>Sphingobacterium</taxon>
    </lineage>
</organism>
<keyword evidence="11" id="KW-1185">Reference proteome</keyword>
<evidence type="ECO:0000256" key="7">
    <source>
        <dbReference type="SAM" id="Coils"/>
    </source>
</evidence>
<dbReference type="SUPFAM" id="SSF51261">
    <property type="entry name" value="Duplicated hybrid motif"/>
    <property type="match status" value="1"/>
</dbReference>
<dbReference type="Pfam" id="PF01551">
    <property type="entry name" value="Peptidase_M23"/>
    <property type="match status" value="1"/>
</dbReference>
<keyword evidence="8" id="KW-1133">Transmembrane helix</keyword>
<keyword evidence="3" id="KW-0479">Metal-binding</keyword>
<sequence length="282" mass="31602">MLKKKSSVLICIEGHKDKSLLVPTFIVKNLKNITLLLLAVIVTLAGSLLYMSHRQEKELNSRYEATLNQINQKNRQLTLKKNETERGIIEAKRSFNKIDSTLTIINQKMKKRGLKTIALQNAGGPIEPDEENIDLLSEYYEEALKDLDYKLSSLPIGIPHNGRVTSKFGYRANPFTNRGREMHSGVDLKGNTGDPIKATASGKVTFSGYEGEYGNVVKIKHKNGYETRYAHLSKTKVKKGETVDAGKTVGLLGSTGRSTGPHLHYEILKDDKKINPEKYFKL</sequence>
<keyword evidence="7" id="KW-0175">Coiled coil</keyword>